<evidence type="ECO:0000256" key="4">
    <source>
        <dbReference type="ARBA" id="ARBA00011667"/>
    </source>
</evidence>
<evidence type="ECO:0000256" key="3">
    <source>
        <dbReference type="ARBA" id="ARBA00010906"/>
    </source>
</evidence>
<accession>A0A1S3HLD6</accession>
<dbReference type="STRING" id="7574.A0A1S3HLD6"/>
<reference evidence="14" key="1">
    <citation type="submission" date="2025-08" db="UniProtKB">
        <authorList>
            <consortium name="RefSeq"/>
        </authorList>
    </citation>
    <scope>IDENTIFICATION</scope>
    <source>
        <tissue evidence="14">Gonads</tissue>
    </source>
</reference>
<evidence type="ECO:0000256" key="8">
    <source>
        <dbReference type="ARBA" id="ARBA00022976"/>
    </source>
</evidence>
<dbReference type="AlphaFoldDB" id="A0A1S3HLD6"/>
<keyword evidence="13" id="KW-1185">Reference proteome</keyword>
<dbReference type="GO" id="GO:0007219">
    <property type="term" value="P:Notch signaling pathway"/>
    <property type="evidence" value="ECO:0007669"/>
    <property type="project" value="UniProtKB-KW"/>
</dbReference>
<comment type="subcellular location">
    <subcellularLocation>
        <location evidence="2">Cytoplasm</location>
    </subcellularLocation>
    <subcellularLocation>
        <location evidence="1">Nucleus</location>
    </subcellularLocation>
</comment>
<evidence type="ECO:0000256" key="1">
    <source>
        <dbReference type="ARBA" id="ARBA00004123"/>
    </source>
</evidence>
<keyword evidence="7" id="KW-0524">Neurogenesis</keyword>
<dbReference type="KEGG" id="lak:106156273"/>
<dbReference type="GO" id="GO:0015631">
    <property type="term" value="F:tubulin binding"/>
    <property type="evidence" value="ECO:0007669"/>
    <property type="project" value="InterPro"/>
</dbReference>
<feature type="compositionally biased region" description="Basic and acidic residues" evidence="12">
    <location>
        <begin position="59"/>
        <end position="73"/>
    </location>
</feature>
<dbReference type="InParanoid" id="A0A1S3HLD6"/>
<organism evidence="13 14">
    <name type="scientific">Lingula anatina</name>
    <name type="common">Brachiopod</name>
    <name type="synonym">Lingula unguis</name>
    <dbReference type="NCBI Taxonomy" id="7574"/>
    <lineage>
        <taxon>Eukaryota</taxon>
        <taxon>Metazoa</taxon>
        <taxon>Spiralia</taxon>
        <taxon>Lophotrochozoa</taxon>
        <taxon>Brachiopoda</taxon>
        <taxon>Linguliformea</taxon>
        <taxon>Lingulata</taxon>
        <taxon>Lingulida</taxon>
        <taxon>Linguloidea</taxon>
        <taxon>Lingulidae</taxon>
        <taxon>Lingula</taxon>
    </lineage>
</organism>
<dbReference type="OMA" id="FEAPWAE"/>
<dbReference type="GO" id="GO:0051168">
    <property type="term" value="P:nuclear export"/>
    <property type="evidence" value="ECO:0007669"/>
    <property type="project" value="InterPro"/>
</dbReference>
<sequence length="202" mass="22162">MNTSDHAFAIVGSRPSSSLSSGPPSGRSRNPYHKVSNTSEVDDLLFKPHNPNPRGDTQWSDRDNPFADRKEKPLIWSPPPSQRDSPSPQRSARSVSPAGSRSSTPLGSRSRNKYRLVKHTPTYVDEMLFGEPLPEPTFPAPWEKESPKVKPLLFSPTNYKIMKADSSKSDTGSPKRPLSGRPLSGRQGSAGATTTASRPAWR</sequence>
<evidence type="ECO:0000256" key="7">
    <source>
        <dbReference type="ARBA" id="ARBA00022902"/>
    </source>
</evidence>
<evidence type="ECO:0000256" key="9">
    <source>
        <dbReference type="ARBA" id="ARBA00023242"/>
    </source>
</evidence>
<keyword evidence="6" id="KW-0963">Cytoplasm</keyword>
<comment type="similarity">
    <text evidence="3">Belongs to the RITA family.</text>
</comment>
<dbReference type="GO" id="GO:0005634">
    <property type="term" value="C:nucleus"/>
    <property type="evidence" value="ECO:0007669"/>
    <property type="project" value="UniProtKB-SubCell"/>
</dbReference>
<name>A0A1S3HLD6_LINAN</name>
<evidence type="ECO:0000313" key="13">
    <source>
        <dbReference type="Proteomes" id="UP000085678"/>
    </source>
</evidence>
<gene>
    <name evidence="14" type="primary">LOC106156273</name>
</gene>
<dbReference type="PANTHER" id="PTHR34917:SF1">
    <property type="entry name" value="RBPJ-INTERACTING AND TUBULIN-ASSOCIATED PROTEIN 1"/>
    <property type="match status" value="1"/>
</dbReference>
<dbReference type="GO" id="GO:0045746">
    <property type="term" value="P:negative regulation of Notch signaling pathway"/>
    <property type="evidence" value="ECO:0007669"/>
    <property type="project" value="TreeGrafter"/>
</dbReference>
<feature type="compositionally biased region" description="Low complexity" evidence="12">
    <location>
        <begin position="82"/>
        <end position="91"/>
    </location>
</feature>
<evidence type="ECO:0000256" key="5">
    <source>
        <dbReference type="ARBA" id="ARBA00014447"/>
    </source>
</evidence>
<evidence type="ECO:0000256" key="11">
    <source>
        <dbReference type="ARBA" id="ARBA00031318"/>
    </source>
</evidence>
<comment type="function">
    <text evidence="10">Tubulin-binding protein that acts as a negative regulator of Notch signaling pathway. Shuttles between the cytoplasm and the nucleus and mediates the nuclear export of RBPJ/RBPSUH, thereby preventing the interaction between RBPJ/RBPSUH and NICD product of Notch proteins (Notch intracellular domain), leading to down-regulate Notch-mediated transcription. May play a role in neurogenesis.</text>
</comment>
<feature type="compositionally biased region" description="Polar residues" evidence="12">
    <location>
        <begin position="186"/>
        <end position="202"/>
    </location>
</feature>
<dbReference type="Pfam" id="PF17066">
    <property type="entry name" value="RITA"/>
    <property type="match status" value="1"/>
</dbReference>
<feature type="compositionally biased region" description="Polar residues" evidence="12">
    <location>
        <begin position="92"/>
        <end position="109"/>
    </location>
</feature>
<dbReference type="PANTHER" id="PTHR34917">
    <property type="entry name" value="RBPJ-INTERACTING AND TUBULIN-ASSOCIATED PROTEIN 1"/>
    <property type="match status" value="1"/>
</dbReference>
<proteinExistence type="inferred from homology"/>
<feature type="region of interest" description="Disordered" evidence="12">
    <location>
        <begin position="163"/>
        <end position="202"/>
    </location>
</feature>
<dbReference type="Proteomes" id="UP000085678">
    <property type="component" value="Unplaced"/>
</dbReference>
<keyword evidence="9" id="KW-0539">Nucleus</keyword>
<evidence type="ECO:0000256" key="12">
    <source>
        <dbReference type="SAM" id="MobiDB-lite"/>
    </source>
</evidence>
<evidence type="ECO:0000256" key="2">
    <source>
        <dbReference type="ARBA" id="ARBA00004496"/>
    </source>
</evidence>
<dbReference type="GO" id="GO:0007399">
    <property type="term" value="P:nervous system development"/>
    <property type="evidence" value="ECO:0007669"/>
    <property type="project" value="UniProtKB-KW"/>
</dbReference>
<dbReference type="InterPro" id="IPR031418">
    <property type="entry name" value="RITA1"/>
</dbReference>
<evidence type="ECO:0000256" key="10">
    <source>
        <dbReference type="ARBA" id="ARBA00024957"/>
    </source>
</evidence>
<protein>
    <recommendedName>
        <fullName evidence="5">RBPJ-interacting and tubulin-associated protein 1</fullName>
    </recommendedName>
    <alternativeName>
        <fullName evidence="11">RBPJ-interacting and tubulin-associated protein</fullName>
    </alternativeName>
</protein>
<dbReference type="RefSeq" id="XP_013386920.1">
    <property type="nucleotide sequence ID" value="XM_013531466.2"/>
</dbReference>
<keyword evidence="8" id="KW-0914">Notch signaling pathway</keyword>
<dbReference type="GeneID" id="106156273"/>
<evidence type="ECO:0000256" key="6">
    <source>
        <dbReference type="ARBA" id="ARBA00022490"/>
    </source>
</evidence>
<feature type="compositionally biased region" description="Low complexity" evidence="12">
    <location>
        <begin position="12"/>
        <end position="29"/>
    </location>
</feature>
<comment type="subunit">
    <text evidence="4">Interacts with RBPJ/RBPSUH.</text>
</comment>
<evidence type="ECO:0000313" key="14">
    <source>
        <dbReference type="RefSeq" id="XP_013386920.1"/>
    </source>
</evidence>
<dbReference type="OrthoDB" id="10061257at2759"/>
<feature type="region of interest" description="Disordered" evidence="12">
    <location>
        <begin position="1"/>
        <end position="117"/>
    </location>
</feature>
<dbReference type="GO" id="GO:0005737">
    <property type="term" value="C:cytoplasm"/>
    <property type="evidence" value="ECO:0007669"/>
    <property type="project" value="UniProtKB-SubCell"/>
</dbReference>